<sequence>MPNWIFQIVETAQRELLMFSAVWLLIGAIDDVCVDAIWAGRRLYRKIAFYWHRPPMTVDELPTKSGPGLIAVLIPAWGEAAVIGAMLRNCSRSWADSLCDHRIYVGCYPNDPHTSAAVIRAAKHNPVIRLVLVNHIGPTTKADCLNRLWKALRADEIAGGFTTKAIVLHDAEDAVHADELRVFDRLLAIGGAVQLPVIPVRTKSSRWISGHYCDEFAEAHGKNMVVREAIGARLPLAGVACAIERNLMGRLAIMNGGDPFDAHSLTEDYELGMRIGAAGGRTIMARILDSNGRLIGTRSYFPDTLTSSVRQKTRWLTGIALAGWDRLGWNGNLAQKWMLLQDRRSILAAIVVSAAYACILLTAVLTVAETQGVHRPKPLAPMLIILLWCNAGFLFWRLCVRAGFVAALYGPKEALLSIPRSVITNIIAIMAAQRACIIYVRHCFGAPLRWDKTAHHIVPESLARPD</sequence>
<comment type="caution">
    <text evidence="2">The sequence shown here is derived from an EMBL/GenBank/DDBJ whole genome shotgun (WGS) entry which is preliminary data.</text>
</comment>
<gene>
    <name evidence="2" type="ORF">GGR91_000028</name>
</gene>
<proteinExistence type="predicted"/>
<dbReference type="EMBL" id="JACIEA010000001">
    <property type="protein sequence ID" value="MBB3941806.1"/>
    <property type="molecule type" value="Genomic_DNA"/>
</dbReference>
<feature type="transmembrane region" description="Helical" evidence="1">
    <location>
        <begin position="379"/>
        <end position="399"/>
    </location>
</feature>
<dbReference type="AlphaFoldDB" id="A0A840AXY4"/>
<evidence type="ECO:0000313" key="2">
    <source>
        <dbReference type="EMBL" id="MBB3941806.1"/>
    </source>
</evidence>
<reference evidence="2 3" key="1">
    <citation type="submission" date="2020-08" db="EMBL/GenBank/DDBJ databases">
        <title>Genomic Encyclopedia of Type Strains, Phase IV (KMG-IV): sequencing the most valuable type-strain genomes for metagenomic binning, comparative biology and taxonomic classification.</title>
        <authorList>
            <person name="Goeker M."/>
        </authorList>
    </citation>
    <scope>NUCLEOTIDE SEQUENCE [LARGE SCALE GENOMIC DNA]</scope>
    <source>
        <strain evidence="2 3">DSM 29050</strain>
    </source>
</reference>
<dbReference type="InterPro" id="IPR029044">
    <property type="entry name" value="Nucleotide-diphossugar_trans"/>
</dbReference>
<protein>
    <submittedName>
        <fullName evidence="2">Adsorption protein B</fullName>
    </submittedName>
</protein>
<keyword evidence="1" id="KW-0812">Transmembrane</keyword>
<dbReference type="NCBIfam" id="NF011307">
    <property type="entry name" value="PRK14716.1-5"/>
    <property type="match status" value="1"/>
</dbReference>
<keyword evidence="3" id="KW-1185">Reference proteome</keyword>
<keyword evidence="1" id="KW-0472">Membrane</keyword>
<name>A0A840AXY4_9SPHN</name>
<evidence type="ECO:0000256" key="1">
    <source>
        <dbReference type="SAM" id="Phobius"/>
    </source>
</evidence>
<evidence type="ECO:0000313" key="3">
    <source>
        <dbReference type="Proteomes" id="UP000581447"/>
    </source>
</evidence>
<dbReference type="RefSeq" id="WP_322788747.1">
    <property type="nucleotide sequence ID" value="NZ_BAABBG010000001.1"/>
</dbReference>
<dbReference type="SUPFAM" id="SSF53448">
    <property type="entry name" value="Nucleotide-diphospho-sugar transferases"/>
    <property type="match status" value="1"/>
</dbReference>
<dbReference type="Pfam" id="PF13641">
    <property type="entry name" value="Glyco_tranf_2_3"/>
    <property type="match status" value="1"/>
</dbReference>
<feature type="transmembrane region" description="Helical" evidence="1">
    <location>
        <begin position="346"/>
        <end position="367"/>
    </location>
</feature>
<feature type="transmembrane region" description="Helical" evidence="1">
    <location>
        <begin position="16"/>
        <end position="38"/>
    </location>
</feature>
<organism evidence="2 3">
    <name type="scientific">Sphingorhabdus rigui</name>
    <dbReference type="NCBI Taxonomy" id="1282858"/>
    <lineage>
        <taxon>Bacteria</taxon>
        <taxon>Pseudomonadati</taxon>
        <taxon>Pseudomonadota</taxon>
        <taxon>Alphaproteobacteria</taxon>
        <taxon>Sphingomonadales</taxon>
        <taxon>Sphingomonadaceae</taxon>
        <taxon>Sphingorhabdus</taxon>
    </lineage>
</organism>
<keyword evidence="1" id="KW-1133">Transmembrane helix</keyword>
<accession>A0A840AXY4</accession>
<dbReference type="Proteomes" id="UP000581447">
    <property type="component" value="Unassembled WGS sequence"/>
</dbReference>